<comment type="similarity">
    <text evidence="1">Belongs to the sigma-70 factor family. ECF subfamily.</text>
</comment>
<feature type="domain" description="RNA polymerase sigma-70 region 2" evidence="6">
    <location>
        <begin position="20"/>
        <end position="80"/>
    </location>
</feature>
<dbReference type="InterPro" id="IPR013249">
    <property type="entry name" value="RNA_pol_sigma70_r4_t2"/>
</dbReference>
<organism evidence="8 9">
    <name type="scientific">Dactylosporangium salmoneum</name>
    <dbReference type="NCBI Taxonomy" id="53361"/>
    <lineage>
        <taxon>Bacteria</taxon>
        <taxon>Bacillati</taxon>
        <taxon>Actinomycetota</taxon>
        <taxon>Actinomycetes</taxon>
        <taxon>Micromonosporales</taxon>
        <taxon>Micromonosporaceae</taxon>
        <taxon>Dactylosporangium</taxon>
    </lineage>
</organism>
<dbReference type="PANTHER" id="PTHR43133:SF50">
    <property type="entry name" value="ECF RNA POLYMERASE SIGMA FACTOR SIGM"/>
    <property type="match status" value="1"/>
</dbReference>
<evidence type="ECO:0000256" key="1">
    <source>
        <dbReference type="ARBA" id="ARBA00010641"/>
    </source>
</evidence>
<dbReference type="Gene3D" id="1.10.1740.10">
    <property type="match status" value="1"/>
</dbReference>
<protein>
    <submittedName>
        <fullName evidence="8">SigE family RNA polymerase sigma factor</fullName>
    </submittedName>
</protein>
<evidence type="ECO:0000256" key="3">
    <source>
        <dbReference type="ARBA" id="ARBA00023082"/>
    </source>
</evidence>
<evidence type="ECO:0000313" key="8">
    <source>
        <dbReference type="EMBL" id="GAA2357802.1"/>
    </source>
</evidence>
<gene>
    <name evidence="8" type="ORF">GCM10010170_051240</name>
</gene>
<dbReference type="InterPro" id="IPR014284">
    <property type="entry name" value="RNA_pol_sigma-70_dom"/>
</dbReference>
<comment type="caution">
    <text evidence="8">The sequence shown here is derived from an EMBL/GenBank/DDBJ whole genome shotgun (WGS) entry which is preliminary data.</text>
</comment>
<keyword evidence="9" id="KW-1185">Reference proteome</keyword>
<sequence>MTRWEAPLGFEDFVRGRHVALLRFAHVLSGDRHAAEDLVQDALERAGVAWRRIQNADDPEGYVRRIIVNRHLNGLRRGRRERLVASPPDGAVPPSPDADDELWALLRTLPRQQRATLVLRYYADMSEAETADVLGCAVGTVKSNAARALAKLRAAMSGDPMARAEKA</sequence>
<keyword evidence="2" id="KW-0805">Transcription regulation</keyword>
<dbReference type="InterPro" id="IPR014325">
    <property type="entry name" value="RNA_pol_sigma-E_actinobac"/>
</dbReference>
<evidence type="ECO:0000259" key="7">
    <source>
        <dbReference type="Pfam" id="PF08281"/>
    </source>
</evidence>
<feature type="domain" description="RNA polymerase sigma factor 70 region 4 type 2" evidence="7">
    <location>
        <begin position="100"/>
        <end position="152"/>
    </location>
</feature>
<dbReference type="EMBL" id="BAAARV010000040">
    <property type="protein sequence ID" value="GAA2357802.1"/>
    <property type="molecule type" value="Genomic_DNA"/>
</dbReference>
<evidence type="ECO:0000256" key="2">
    <source>
        <dbReference type="ARBA" id="ARBA00023015"/>
    </source>
</evidence>
<proteinExistence type="inferred from homology"/>
<keyword evidence="5" id="KW-0804">Transcription</keyword>
<evidence type="ECO:0000256" key="4">
    <source>
        <dbReference type="ARBA" id="ARBA00023125"/>
    </source>
</evidence>
<dbReference type="Gene3D" id="1.10.10.10">
    <property type="entry name" value="Winged helix-like DNA-binding domain superfamily/Winged helix DNA-binding domain"/>
    <property type="match status" value="1"/>
</dbReference>
<dbReference type="InterPro" id="IPR039425">
    <property type="entry name" value="RNA_pol_sigma-70-like"/>
</dbReference>
<keyword evidence="3" id="KW-0731">Sigma factor</keyword>
<evidence type="ECO:0000313" key="9">
    <source>
        <dbReference type="Proteomes" id="UP001501444"/>
    </source>
</evidence>
<dbReference type="InterPro" id="IPR036388">
    <property type="entry name" value="WH-like_DNA-bd_sf"/>
</dbReference>
<dbReference type="InterPro" id="IPR013324">
    <property type="entry name" value="RNA_pol_sigma_r3/r4-like"/>
</dbReference>
<dbReference type="Proteomes" id="UP001501444">
    <property type="component" value="Unassembled WGS sequence"/>
</dbReference>
<dbReference type="RefSeq" id="WP_344615038.1">
    <property type="nucleotide sequence ID" value="NZ_BAAARV010000040.1"/>
</dbReference>
<dbReference type="Pfam" id="PF04542">
    <property type="entry name" value="Sigma70_r2"/>
    <property type="match status" value="1"/>
</dbReference>
<evidence type="ECO:0000259" key="6">
    <source>
        <dbReference type="Pfam" id="PF04542"/>
    </source>
</evidence>
<accession>A0ABP5TS68</accession>
<dbReference type="NCBIfam" id="TIGR02983">
    <property type="entry name" value="SigE-fam_strep"/>
    <property type="match status" value="1"/>
</dbReference>
<dbReference type="SUPFAM" id="SSF88659">
    <property type="entry name" value="Sigma3 and sigma4 domains of RNA polymerase sigma factors"/>
    <property type="match status" value="1"/>
</dbReference>
<dbReference type="InterPro" id="IPR007627">
    <property type="entry name" value="RNA_pol_sigma70_r2"/>
</dbReference>
<name>A0ABP5TS68_9ACTN</name>
<evidence type="ECO:0000256" key="5">
    <source>
        <dbReference type="ARBA" id="ARBA00023163"/>
    </source>
</evidence>
<dbReference type="Pfam" id="PF08281">
    <property type="entry name" value="Sigma70_r4_2"/>
    <property type="match status" value="1"/>
</dbReference>
<dbReference type="SUPFAM" id="SSF88946">
    <property type="entry name" value="Sigma2 domain of RNA polymerase sigma factors"/>
    <property type="match status" value="1"/>
</dbReference>
<dbReference type="InterPro" id="IPR013325">
    <property type="entry name" value="RNA_pol_sigma_r2"/>
</dbReference>
<dbReference type="NCBIfam" id="TIGR02937">
    <property type="entry name" value="sigma70-ECF"/>
    <property type="match status" value="1"/>
</dbReference>
<reference evidence="9" key="1">
    <citation type="journal article" date="2019" name="Int. J. Syst. Evol. Microbiol.">
        <title>The Global Catalogue of Microorganisms (GCM) 10K type strain sequencing project: providing services to taxonomists for standard genome sequencing and annotation.</title>
        <authorList>
            <consortium name="The Broad Institute Genomics Platform"/>
            <consortium name="The Broad Institute Genome Sequencing Center for Infectious Disease"/>
            <person name="Wu L."/>
            <person name="Ma J."/>
        </authorList>
    </citation>
    <scope>NUCLEOTIDE SEQUENCE [LARGE SCALE GENOMIC DNA]</scope>
    <source>
        <strain evidence="9">JCM 3272</strain>
    </source>
</reference>
<dbReference type="PANTHER" id="PTHR43133">
    <property type="entry name" value="RNA POLYMERASE ECF-TYPE SIGMA FACTO"/>
    <property type="match status" value="1"/>
</dbReference>
<keyword evidence="4" id="KW-0238">DNA-binding</keyword>